<feature type="coiled-coil region" evidence="14">
    <location>
        <begin position="1643"/>
        <end position="1691"/>
    </location>
</feature>
<feature type="domain" description="RING-type" evidence="16">
    <location>
        <begin position="317"/>
        <end position="353"/>
    </location>
</feature>
<dbReference type="Pfam" id="PF04757">
    <property type="entry name" value="Pex2_Pex12"/>
    <property type="match status" value="1"/>
</dbReference>
<evidence type="ECO:0000313" key="19">
    <source>
        <dbReference type="Proteomes" id="UP000234323"/>
    </source>
</evidence>
<dbReference type="InterPro" id="IPR006845">
    <property type="entry name" value="Pex_N"/>
</dbReference>
<dbReference type="Pfam" id="PF24571">
    <property type="entry name" value="HEAT_SCC3-SA"/>
    <property type="match status" value="1"/>
</dbReference>
<dbReference type="GO" id="GO:0003682">
    <property type="term" value="F:chromatin binding"/>
    <property type="evidence" value="ECO:0007669"/>
    <property type="project" value="TreeGrafter"/>
</dbReference>
<keyword evidence="6" id="KW-0479">Metal-binding</keyword>
<feature type="region of interest" description="Disordered" evidence="15">
    <location>
        <begin position="1171"/>
        <end position="1195"/>
    </location>
</feature>
<evidence type="ECO:0000256" key="8">
    <source>
        <dbReference type="ARBA" id="ARBA00022833"/>
    </source>
</evidence>
<comment type="caution">
    <text evidence="18">The sequence shown here is derived from an EMBL/GenBank/DDBJ whole genome shotgun (WGS) entry which is preliminary data.</text>
</comment>
<dbReference type="GO" id="GO:0003677">
    <property type="term" value="F:DNA binding"/>
    <property type="evidence" value="ECO:0007669"/>
    <property type="project" value="InterPro"/>
</dbReference>
<evidence type="ECO:0000256" key="13">
    <source>
        <dbReference type="PROSITE-ProRule" id="PRU00175"/>
    </source>
</evidence>
<dbReference type="InterPro" id="IPR001841">
    <property type="entry name" value="Znf_RING"/>
</dbReference>
<evidence type="ECO:0000256" key="4">
    <source>
        <dbReference type="ARBA" id="ARBA00022448"/>
    </source>
</evidence>
<dbReference type="PANTHER" id="PTHR11199:SF0">
    <property type="entry name" value="LD34181P-RELATED"/>
    <property type="match status" value="1"/>
</dbReference>
<dbReference type="InterPro" id="IPR020839">
    <property type="entry name" value="SCD"/>
</dbReference>
<evidence type="ECO:0000256" key="5">
    <source>
        <dbReference type="ARBA" id="ARBA00022692"/>
    </source>
</evidence>
<feature type="compositionally biased region" description="Basic and acidic residues" evidence="15">
    <location>
        <begin position="552"/>
        <end position="567"/>
    </location>
</feature>
<keyword evidence="8" id="KW-0862">Zinc</keyword>
<dbReference type="SMART" id="SM00384">
    <property type="entry name" value="AT_hook"/>
    <property type="match status" value="6"/>
</dbReference>
<dbReference type="GO" id="GO:0000785">
    <property type="term" value="C:chromatin"/>
    <property type="evidence" value="ECO:0007669"/>
    <property type="project" value="TreeGrafter"/>
</dbReference>
<dbReference type="GO" id="GO:0005634">
    <property type="term" value="C:nucleus"/>
    <property type="evidence" value="ECO:0007669"/>
    <property type="project" value="TreeGrafter"/>
</dbReference>
<dbReference type="EMBL" id="LLXI01001154">
    <property type="protein sequence ID" value="PKY52177.1"/>
    <property type="molecule type" value="Genomic_DNA"/>
</dbReference>
<dbReference type="Pfam" id="PF00097">
    <property type="entry name" value="zf-C3HC4"/>
    <property type="match status" value="1"/>
</dbReference>
<dbReference type="InterPro" id="IPR017956">
    <property type="entry name" value="AT_hook_DNA-bd_motif"/>
</dbReference>
<sequence length="2063" mass="237289">MEFMSDISSGADIYRPSLFELLAQEKLRALIQPAVRYILSVYAQRYPRYLLRIVNRFDEFYAVAMLLIERQYLKNYYASFAESFYGLKRIRLINTKIDLPEAAPDVDLQKLRNSDMWRSLFFLVGIPYIKTKLDDLYEKVSENARVRLLGGTFSRVHNGRQLNCKERVHRFIRNLFKILYPWLNALYHGSILLYNVLYLYDKTRCYTPWLSLMGIEVRRMSAQDYFERRLNSTRNNLSTKTLLQATRNFLSIILSDLLNFLKSLLQMSIFFSRFLEWWYSSEYARRPGIENRVDVPPPDIIAPDPRGIPLPESPNVCPICTNLLTNTTALPSGYVFCYPCIFSYIEDYERCPITLIKVDINELRKKMTTNSGSYLEMEMDIGSQPSDNEERSEKTQDKVSEAETETSTKTNISNLRRSTRTRKPPSWLLQDETSTTRRKSRRIGNNDEIDDDDNKNVSDIEMLNNTNISAQDVKRKRGRPRKSSTANSSENNDISAPDYESNTLALNVQKKRGRPRKNSSTQSSEKNSSDNGSANDSNTVEPKIRRKRGKSKKDSIYKSNDVSDKNSSDGMANESSSSVSEGRKKRGRPKNIEYSEDQDVSDEAGKSNTSATEAPKKRGRPKKNSSTDIGNDHDKEVVEEEVSNLSEPEIRRKRGRSRKNSSTQSSEVHDKNSSDDEMVNDETNISLRRKRGRPKKSSGPAKLTESRRVKKTKTDTRQSTPENAIGNSPENIGEVVTGNILGEIYESAHESAPENTPSLRSSVANEQNTISSRDHLEDSGLSLYQAILMPNVNLENIVSDWVETYEIDNQRALLILLNFIIRSCGCPETIEKEAIKDEDAIVDVLNGLQNAFKKELITDYPLVSKAKDFKKFRKSFLEFFHSSAFRPFRHTATAIALFLLSCLCEVAQEVQTELNIATRQLTSEQIKNKNLRNLRNQDRMSSLRSKTAELTEKKQRLEIYFNDFFNGVFIHRYRDVEAIIRAECVKELGVWIIKYPDRFLEDKVTRYLGWQLSDKSPVARIEAIKSLSRLYINETFISGLRNFTERFKPRLIEMASRESELSVRITTISLLTQIYRSGLLEDEDRDELSLLIYSDLSKVRKAIAPFVKDLLDEDFISSKLKKVQTFLSSNGVTKRRNRSGSGNEIASSVKRDWVAFKCLAEFLVKYRKPTENSRKDDEMNDEIDESNDSDEYEDGSSILSIGDVKNNRIALAIEALWNEMEILHDWHSLAEYLSKDHSLTNSSSTAKDPQGGDNPVDAIEDCYRLSEREESVLVQVLVACLKLILADPISRDKKKTEVQIEEIRDEVSRTMVHTLPRLLTKYAPDAGRIAEVLQIPPLMNLQVYSELRMLKAYELLIEDVKKLFLKHTHPLVLTHAVRTFSHMETYESFASTTEANLGELQEVVIQTFIEECDNKELLTMELTSDQVHSLGVSLTRFETLIGYKCITDVVEECDDNRKDIYSCFIELIRRGLLNNMEEQQMVCSAISCIWNYLLWKANEILMPKNQPASDISLDKMNDLIVRRDQIVQTLFEVGVSISSGALLKVKTAAFSTLGNIYWLFSSDIFYSSNHRPSLSKLRLSCHADLQERIEQFVTEEIENFRNTILSIKSRFEMETRSKLEDKALKMLEAALSKASQNKVQPENEKFRRRLEEIQNKNDQTEQESEKLKEYEKLLLQINETLKQEYDNFKEQEYERLKKLMKNIEIFIDPEEKQQILDIIGTLARGVRGGWFQESRVAIVMCQLGTLVSDLDNLIKKLIQDFKDLVLGGEAKSFAKICISSLKKSHELYVEGHVDTMNGTTSLVRLCTNALQLRETIDKTTRKIVDYFVDLHRIGILYTTSIITKFKVLDKNEEVMKAIKFFKILSMMVGGMKVKDAQQIYSILQQEMNTHEVHPSELDKQWEPYYLYVQKLSNIMTKGGVRIVDNSAGDPSKRRSANNTKNRQSLKRNAKHDEHIDSNSENQENYEGIVTSTKERIGMSSFNVEDTNNSLVNSNEKPTGNKRSAPIDDDDENLRSPKKRKPTNNRRRHDKDEEEVSNEGNELSGSDESFQSLTDVRTKKKMRR</sequence>
<keyword evidence="14" id="KW-0175">Coiled coil</keyword>
<dbReference type="VEuPathDB" id="FungiDB:RhiirFUN_000562"/>
<dbReference type="GO" id="GO:0005778">
    <property type="term" value="C:peroxisomal membrane"/>
    <property type="evidence" value="ECO:0007669"/>
    <property type="project" value="UniProtKB-SubCell"/>
</dbReference>
<dbReference type="Pfam" id="PF08514">
    <property type="entry name" value="STAG"/>
    <property type="match status" value="1"/>
</dbReference>
<evidence type="ECO:0000256" key="3">
    <source>
        <dbReference type="ARBA" id="ARBA00008704"/>
    </source>
</evidence>
<feature type="region of interest" description="Disordered" evidence="15">
    <location>
        <begin position="382"/>
        <end position="732"/>
    </location>
</feature>
<evidence type="ECO:0000256" key="9">
    <source>
        <dbReference type="ARBA" id="ARBA00022927"/>
    </source>
</evidence>
<comment type="pathway">
    <text evidence="2">Protein modification; protein ubiquitination.</text>
</comment>
<feature type="compositionally biased region" description="Basic and acidic residues" evidence="15">
    <location>
        <begin position="388"/>
        <end position="401"/>
    </location>
</feature>
<evidence type="ECO:0000256" key="14">
    <source>
        <dbReference type="SAM" id="Coils"/>
    </source>
</evidence>
<feature type="compositionally biased region" description="Acidic residues" evidence="15">
    <location>
        <begin position="1178"/>
        <end position="1194"/>
    </location>
</feature>
<keyword evidence="4" id="KW-0813">Transport</keyword>
<dbReference type="InterPro" id="IPR013721">
    <property type="entry name" value="STAG"/>
</dbReference>
<evidence type="ECO:0000256" key="12">
    <source>
        <dbReference type="ARBA" id="ARBA00023140"/>
    </source>
</evidence>
<evidence type="ECO:0000256" key="6">
    <source>
        <dbReference type="ARBA" id="ARBA00022723"/>
    </source>
</evidence>
<dbReference type="Proteomes" id="UP000234323">
    <property type="component" value="Unassembled WGS sequence"/>
</dbReference>
<keyword evidence="11" id="KW-0472">Membrane</keyword>
<protein>
    <submittedName>
        <fullName evidence="18">Uncharacterized protein</fullName>
    </submittedName>
</protein>
<evidence type="ECO:0000259" key="17">
    <source>
        <dbReference type="PROSITE" id="PS51425"/>
    </source>
</evidence>
<feature type="region of interest" description="Disordered" evidence="15">
    <location>
        <begin position="1980"/>
        <end position="2063"/>
    </location>
</feature>
<evidence type="ECO:0000313" key="18">
    <source>
        <dbReference type="EMBL" id="PKY52177.1"/>
    </source>
</evidence>
<keyword evidence="5" id="KW-0812">Transmembrane</keyword>
<dbReference type="PROSITE" id="PS51425">
    <property type="entry name" value="SCD"/>
    <property type="match status" value="1"/>
</dbReference>
<keyword evidence="19" id="KW-1185">Reference proteome</keyword>
<feature type="compositionally biased region" description="Polar residues" evidence="15">
    <location>
        <begin position="717"/>
        <end position="730"/>
    </location>
</feature>
<feature type="compositionally biased region" description="Low complexity" evidence="15">
    <location>
        <begin position="518"/>
        <end position="538"/>
    </location>
</feature>
<organism evidence="18 19">
    <name type="scientific">Rhizophagus irregularis</name>
    <dbReference type="NCBI Taxonomy" id="588596"/>
    <lineage>
        <taxon>Eukaryota</taxon>
        <taxon>Fungi</taxon>
        <taxon>Fungi incertae sedis</taxon>
        <taxon>Mucoromycota</taxon>
        <taxon>Glomeromycotina</taxon>
        <taxon>Glomeromycetes</taxon>
        <taxon>Glomerales</taxon>
        <taxon>Glomeraceae</taxon>
        <taxon>Rhizophagus</taxon>
    </lineage>
</organism>
<dbReference type="SUPFAM" id="SSF48371">
    <property type="entry name" value="ARM repeat"/>
    <property type="match status" value="1"/>
</dbReference>
<dbReference type="SUPFAM" id="SSF57850">
    <property type="entry name" value="RING/U-box"/>
    <property type="match status" value="1"/>
</dbReference>
<dbReference type="PROSITE" id="PS50089">
    <property type="entry name" value="ZF_RING_2"/>
    <property type="match status" value="1"/>
</dbReference>
<dbReference type="Gene3D" id="1.25.10.10">
    <property type="entry name" value="Leucine-rich Repeat Variant"/>
    <property type="match status" value="1"/>
</dbReference>
<feature type="region of interest" description="Disordered" evidence="15">
    <location>
        <begin position="1924"/>
        <end position="1965"/>
    </location>
</feature>
<evidence type="ECO:0000256" key="15">
    <source>
        <dbReference type="SAM" id="MobiDB-lite"/>
    </source>
</evidence>
<dbReference type="GO" id="GO:0016562">
    <property type="term" value="P:protein import into peroxisome matrix, receptor recycling"/>
    <property type="evidence" value="ECO:0007669"/>
    <property type="project" value="UniProtKB-ARBA"/>
</dbReference>
<dbReference type="Gene3D" id="3.30.40.10">
    <property type="entry name" value="Zinc/RING finger domain, C3HC4 (zinc finger)"/>
    <property type="match status" value="1"/>
</dbReference>
<dbReference type="PRINTS" id="PR00929">
    <property type="entry name" value="ATHOOK"/>
</dbReference>
<dbReference type="Pfam" id="PF21581">
    <property type="entry name" value="SCD"/>
    <property type="match status" value="1"/>
</dbReference>
<keyword evidence="7 13" id="KW-0863">Zinc-finger</keyword>
<evidence type="ECO:0000256" key="2">
    <source>
        <dbReference type="ARBA" id="ARBA00004906"/>
    </source>
</evidence>
<keyword evidence="10" id="KW-1133">Transmembrane helix</keyword>
<dbReference type="InterPro" id="IPR056396">
    <property type="entry name" value="HEAT_SCC3-SA"/>
</dbReference>
<feature type="compositionally biased region" description="Polar residues" evidence="15">
    <location>
        <begin position="753"/>
        <end position="767"/>
    </location>
</feature>
<dbReference type="InterPro" id="IPR011989">
    <property type="entry name" value="ARM-like"/>
</dbReference>
<dbReference type="SMART" id="SM00184">
    <property type="entry name" value="RING"/>
    <property type="match status" value="1"/>
</dbReference>
<name>A0A2I1GZW9_9GLOM</name>
<dbReference type="GO" id="GO:0008270">
    <property type="term" value="F:zinc ion binding"/>
    <property type="evidence" value="ECO:0007669"/>
    <property type="project" value="UniProtKB-KW"/>
</dbReference>
<dbReference type="VEuPathDB" id="FungiDB:RhiirA1_469213"/>
<feature type="compositionally biased region" description="Basic residues" evidence="15">
    <location>
        <begin position="687"/>
        <end position="696"/>
    </location>
</feature>
<accession>A0A2I1GZW9</accession>
<dbReference type="InterPro" id="IPR018957">
    <property type="entry name" value="Znf_C3HC4_RING-type"/>
</dbReference>
<gene>
    <name evidence="18" type="ORF">RhiirA4_469649</name>
</gene>
<feature type="compositionally biased region" description="Basic and acidic residues" evidence="15">
    <location>
        <begin position="704"/>
        <end position="716"/>
    </location>
</feature>
<evidence type="ECO:0000256" key="1">
    <source>
        <dbReference type="ARBA" id="ARBA00004585"/>
    </source>
</evidence>
<feature type="compositionally biased region" description="Basic residues" evidence="15">
    <location>
        <begin position="2015"/>
        <end position="2028"/>
    </location>
</feature>
<feature type="compositionally biased region" description="Polar residues" evidence="15">
    <location>
        <begin position="405"/>
        <end position="416"/>
    </location>
</feature>
<dbReference type="GO" id="GO:0007062">
    <property type="term" value="P:sister chromatid cohesion"/>
    <property type="evidence" value="ECO:0007669"/>
    <property type="project" value="UniProtKB-ARBA"/>
</dbReference>
<comment type="similarity">
    <text evidence="3">Belongs to the pex2/pex10/pex12 family.</text>
</comment>
<dbReference type="VEuPathDB" id="FungiDB:FUN_020589"/>
<reference evidence="18 19" key="1">
    <citation type="submission" date="2015-10" db="EMBL/GenBank/DDBJ databases">
        <title>Genome analyses suggest a sexual origin of heterokaryosis in a supposedly ancient asexual fungus.</title>
        <authorList>
            <person name="Ropars J."/>
            <person name="Sedzielewska K."/>
            <person name="Noel J."/>
            <person name="Charron P."/>
            <person name="Farinelli L."/>
            <person name="Marton T."/>
            <person name="Kruger M."/>
            <person name="Pelin A."/>
            <person name="Brachmann A."/>
            <person name="Corradi N."/>
        </authorList>
    </citation>
    <scope>NUCLEOTIDE SEQUENCE [LARGE SCALE GENOMIC DNA]</scope>
    <source>
        <strain evidence="18 19">A4</strain>
    </source>
</reference>
<dbReference type="InterPro" id="IPR013083">
    <property type="entry name" value="Znf_RING/FYVE/PHD"/>
</dbReference>
<dbReference type="GO" id="GO:0016567">
    <property type="term" value="P:protein ubiquitination"/>
    <property type="evidence" value="ECO:0007669"/>
    <property type="project" value="UniProtKB-ARBA"/>
</dbReference>
<dbReference type="PANTHER" id="PTHR11199">
    <property type="entry name" value="STROMAL ANTIGEN"/>
    <property type="match status" value="1"/>
</dbReference>
<evidence type="ECO:0000256" key="11">
    <source>
        <dbReference type="ARBA" id="ARBA00023136"/>
    </source>
</evidence>
<feature type="region of interest" description="Disordered" evidence="15">
    <location>
        <begin position="748"/>
        <end position="767"/>
    </location>
</feature>
<feature type="compositionally biased region" description="Polar residues" evidence="15">
    <location>
        <begin position="1980"/>
        <end position="2001"/>
    </location>
</feature>
<dbReference type="InterPro" id="IPR039662">
    <property type="entry name" value="Cohesin_Scc3/SA"/>
</dbReference>
<dbReference type="VEuPathDB" id="FungiDB:RhiirFUN_000563"/>
<comment type="subcellular location">
    <subcellularLocation>
        <location evidence="1">Peroxisome membrane</location>
        <topology evidence="1">Multi-pass membrane protein</topology>
    </subcellularLocation>
</comment>
<dbReference type="InterPro" id="IPR016024">
    <property type="entry name" value="ARM-type_fold"/>
</dbReference>
<evidence type="ECO:0000256" key="10">
    <source>
        <dbReference type="ARBA" id="ARBA00022989"/>
    </source>
</evidence>
<feature type="compositionally biased region" description="Polar residues" evidence="15">
    <location>
        <begin position="483"/>
        <end position="506"/>
    </location>
</feature>
<keyword evidence="9" id="KW-0653">Protein transport</keyword>
<feature type="domain" description="SCD" evidence="17">
    <location>
        <begin position="969"/>
        <end position="1054"/>
    </location>
</feature>
<dbReference type="GO" id="GO:0008278">
    <property type="term" value="C:cohesin complex"/>
    <property type="evidence" value="ECO:0007669"/>
    <property type="project" value="TreeGrafter"/>
</dbReference>
<dbReference type="VEuPathDB" id="FungiDB:FUN_020590"/>
<dbReference type="CDD" id="cd16451">
    <property type="entry name" value="mRING_PEX12"/>
    <property type="match status" value="1"/>
</dbReference>
<evidence type="ECO:0000256" key="7">
    <source>
        <dbReference type="ARBA" id="ARBA00022771"/>
    </source>
</evidence>
<evidence type="ECO:0000259" key="16">
    <source>
        <dbReference type="PROSITE" id="PS50089"/>
    </source>
</evidence>
<feature type="compositionally biased region" description="Polar residues" evidence="15">
    <location>
        <begin position="2037"/>
        <end position="2054"/>
    </location>
</feature>
<keyword evidence="12" id="KW-0576">Peroxisome</keyword>
<proteinExistence type="inferred from homology"/>